<feature type="domain" description="Beta-lactamase-related" evidence="1">
    <location>
        <begin position="34"/>
        <end position="219"/>
    </location>
</feature>
<dbReference type="InterPro" id="IPR050789">
    <property type="entry name" value="Diverse_Enzym_Activities"/>
</dbReference>
<keyword evidence="2" id="KW-0378">Hydrolase</keyword>
<dbReference type="Gene3D" id="3.40.710.10">
    <property type="entry name" value="DD-peptidase/beta-lactamase superfamily"/>
    <property type="match status" value="1"/>
</dbReference>
<dbReference type="Proteomes" id="UP000470302">
    <property type="component" value="Unassembled WGS sequence"/>
</dbReference>
<evidence type="ECO:0000313" key="3">
    <source>
        <dbReference type="Proteomes" id="UP000470302"/>
    </source>
</evidence>
<proteinExistence type="predicted"/>
<organism evidence="2 3">
    <name type="scientific">Duganella vulcania</name>
    <dbReference type="NCBI Taxonomy" id="2692166"/>
    <lineage>
        <taxon>Bacteria</taxon>
        <taxon>Pseudomonadati</taxon>
        <taxon>Pseudomonadota</taxon>
        <taxon>Betaproteobacteria</taxon>
        <taxon>Burkholderiales</taxon>
        <taxon>Oxalobacteraceae</taxon>
        <taxon>Telluria group</taxon>
        <taxon>Duganella</taxon>
    </lineage>
</organism>
<reference evidence="2 3" key="1">
    <citation type="submission" date="2020-01" db="EMBL/GenBank/DDBJ databases">
        <title>Novel species isolated from a subtropical stream in China.</title>
        <authorList>
            <person name="Lu H."/>
        </authorList>
    </citation>
    <scope>NUCLEOTIDE SEQUENCE [LARGE SCALE GENOMIC DNA]</scope>
    <source>
        <strain evidence="2 3">FT82W</strain>
    </source>
</reference>
<dbReference type="Pfam" id="PF00144">
    <property type="entry name" value="Beta-lactamase"/>
    <property type="match status" value="1"/>
</dbReference>
<dbReference type="SUPFAM" id="SSF56601">
    <property type="entry name" value="beta-lactamase/transpeptidase-like"/>
    <property type="match status" value="1"/>
</dbReference>
<dbReference type="EMBL" id="WWCW01000378">
    <property type="protein sequence ID" value="MYM92049.1"/>
    <property type="molecule type" value="Genomic_DNA"/>
</dbReference>
<gene>
    <name evidence="2" type="ORF">GTP91_33360</name>
</gene>
<comment type="caution">
    <text evidence="2">The sequence shown here is derived from an EMBL/GenBank/DDBJ whole genome shotgun (WGS) entry which is preliminary data.</text>
</comment>
<sequence length="224" mass="24133">MADLDTDAHHGFAAGLGDKLDAGVRSGLLRDLHAVVVRRAGRTVLERYYAGPDEAWDEQLGVTAFGPEVLHDVRSISKTVVGLLYGIALQRGLVPPPAAGLLAQFPEYADLAADPARRRICVRHALNMTMGLAWNEWLPYTDPANSERAMGRAADFKRYVLEQPVVAAPGVKWTYSGGAVALLGSLIERGAGMPLARFAAQALFQPLGIERFEWTARADGTALA</sequence>
<dbReference type="PANTHER" id="PTHR43283">
    <property type="entry name" value="BETA-LACTAMASE-RELATED"/>
    <property type="match status" value="1"/>
</dbReference>
<evidence type="ECO:0000259" key="1">
    <source>
        <dbReference type="Pfam" id="PF00144"/>
    </source>
</evidence>
<dbReference type="InterPro" id="IPR001466">
    <property type="entry name" value="Beta-lactam-related"/>
</dbReference>
<dbReference type="PANTHER" id="PTHR43283:SF7">
    <property type="entry name" value="BETA-LACTAMASE-RELATED DOMAIN-CONTAINING PROTEIN"/>
    <property type="match status" value="1"/>
</dbReference>
<accession>A0A845GH57</accession>
<evidence type="ECO:0000313" key="2">
    <source>
        <dbReference type="EMBL" id="MYM92049.1"/>
    </source>
</evidence>
<name>A0A845GH57_9BURK</name>
<dbReference type="GO" id="GO:0016787">
    <property type="term" value="F:hydrolase activity"/>
    <property type="evidence" value="ECO:0007669"/>
    <property type="project" value="UniProtKB-KW"/>
</dbReference>
<dbReference type="AlphaFoldDB" id="A0A845GH57"/>
<dbReference type="InterPro" id="IPR012338">
    <property type="entry name" value="Beta-lactam/transpept-like"/>
</dbReference>
<protein>
    <submittedName>
        <fullName evidence="2">Serine hydrolase</fullName>
    </submittedName>
</protein>
<dbReference type="RefSeq" id="WP_161100553.1">
    <property type="nucleotide sequence ID" value="NZ_WWCW01000378.1"/>
</dbReference>
<feature type="non-terminal residue" evidence="2">
    <location>
        <position position="224"/>
    </location>
</feature>